<organism evidence="1 2">
    <name type="scientific">Albula glossodonta</name>
    <name type="common">roundjaw bonefish</name>
    <dbReference type="NCBI Taxonomy" id="121402"/>
    <lineage>
        <taxon>Eukaryota</taxon>
        <taxon>Metazoa</taxon>
        <taxon>Chordata</taxon>
        <taxon>Craniata</taxon>
        <taxon>Vertebrata</taxon>
        <taxon>Euteleostomi</taxon>
        <taxon>Actinopterygii</taxon>
        <taxon>Neopterygii</taxon>
        <taxon>Teleostei</taxon>
        <taxon>Albuliformes</taxon>
        <taxon>Albulidae</taxon>
        <taxon>Albula</taxon>
    </lineage>
</organism>
<gene>
    <name evidence="1" type="ORF">JZ751_000743</name>
</gene>
<feature type="non-terminal residue" evidence="1">
    <location>
        <position position="83"/>
    </location>
</feature>
<protein>
    <submittedName>
        <fullName evidence="1">Uncharacterized protein</fullName>
    </submittedName>
</protein>
<comment type="caution">
    <text evidence="1">The sequence shown here is derived from an EMBL/GenBank/DDBJ whole genome shotgun (WGS) entry which is preliminary data.</text>
</comment>
<dbReference type="EMBL" id="JAFBMS010000001">
    <property type="protein sequence ID" value="KAG9355899.1"/>
    <property type="molecule type" value="Genomic_DNA"/>
</dbReference>
<evidence type="ECO:0000313" key="1">
    <source>
        <dbReference type="EMBL" id="KAG9355899.1"/>
    </source>
</evidence>
<dbReference type="AlphaFoldDB" id="A0A8T2PWY0"/>
<proteinExistence type="predicted"/>
<accession>A0A8T2PWY0</accession>
<reference evidence="1" key="1">
    <citation type="thesis" date="2021" institute="BYU ScholarsArchive" country="Provo, UT, USA">
        <title>Applications of and Algorithms for Genome Assembly and Genomic Analyses with an Emphasis on Marine Teleosts.</title>
        <authorList>
            <person name="Pickett B.D."/>
        </authorList>
    </citation>
    <scope>NUCLEOTIDE SEQUENCE</scope>
    <source>
        <strain evidence="1">HI-2016</strain>
    </source>
</reference>
<name>A0A8T2PWY0_9TELE</name>
<dbReference type="Proteomes" id="UP000824540">
    <property type="component" value="Unassembled WGS sequence"/>
</dbReference>
<sequence length="83" mass="9459">MRVKGDEEERAKQPEKAPTNLLWKLASFFPDFEFAGIYSQCEVLVQSVMLMASAGNATLHPECEWNLFLVPHHIESPLLKMPD</sequence>
<evidence type="ECO:0000313" key="2">
    <source>
        <dbReference type="Proteomes" id="UP000824540"/>
    </source>
</evidence>
<keyword evidence="2" id="KW-1185">Reference proteome</keyword>